<evidence type="ECO:0000313" key="4">
    <source>
        <dbReference type="EMBL" id="CAF9934724.1"/>
    </source>
</evidence>
<dbReference type="InterPro" id="IPR011335">
    <property type="entry name" value="Restrct_endonuc-II-like"/>
</dbReference>
<organism evidence="4 5">
    <name type="scientific">Heterodermia speciosa</name>
    <dbReference type="NCBI Taxonomy" id="116794"/>
    <lineage>
        <taxon>Eukaryota</taxon>
        <taxon>Fungi</taxon>
        <taxon>Dikarya</taxon>
        <taxon>Ascomycota</taxon>
        <taxon>Pezizomycotina</taxon>
        <taxon>Lecanoromycetes</taxon>
        <taxon>OSLEUM clade</taxon>
        <taxon>Lecanoromycetidae</taxon>
        <taxon>Caliciales</taxon>
        <taxon>Physciaceae</taxon>
        <taxon>Heterodermia</taxon>
    </lineage>
</organism>
<feature type="compositionally biased region" description="Low complexity" evidence="3">
    <location>
        <begin position="13"/>
        <end position="29"/>
    </location>
</feature>
<dbReference type="InterPro" id="IPR018828">
    <property type="entry name" value="RRG7"/>
</dbReference>
<comment type="subcellular location">
    <subcellularLocation>
        <location evidence="1">Mitochondrion</location>
    </subcellularLocation>
</comment>
<dbReference type="GO" id="GO:0006302">
    <property type="term" value="P:double-strand break repair"/>
    <property type="evidence" value="ECO:0007669"/>
    <property type="project" value="UniProtKB-ARBA"/>
</dbReference>
<feature type="compositionally biased region" description="Pro residues" evidence="3">
    <location>
        <begin position="1"/>
        <end position="12"/>
    </location>
</feature>
<comment type="caution">
    <text evidence="4">The sequence shown here is derived from an EMBL/GenBank/DDBJ whole genome shotgun (WGS) entry which is preliminary data.</text>
</comment>
<keyword evidence="2" id="KW-0496">Mitochondrion</keyword>
<dbReference type="PANTHER" id="PTHR28133">
    <property type="entry name" value="REQUIRED FOR RESPIRATORY GROWTH PROTEIN 7, MITOCHONDRIAL"/>
    <property type="match status" value="1"/>
</dbReference>
<gene>
    <name evidence="4" type="ORF">HETSPECPRED_009332</name>
</gene>
<dbReference type="GO" id="GO:0005739">
    <property type="term" value="C:mitochondrion"/>
    <property type="evidence" value="ECO:0007669"/>
    <property type="project" value="UniProtKB-SubCell"/>
</dbReference>
<evidence type="ECO:0008006" key="6">
    <source>
        <dbReference type="Google" id="ProtNLM"/>
    </source>
</evidence>
<dbReference type="PANTHER" id="PTHR28133:SF1">
    <property type="entry name" value="REQUIRED FOR RESPIRATORY GROWTH PROTEIN 7, MITOCHONDRIAL"/>
    <property type="match status" value="1"/>
</dbReference>
<dbReference type="SUPFAM" id="SSF52980">
    <property type="entry name" value="Restriction endonuclease-like"/>
    <property type="match status" value="1"/>
</dbReference>
<dbReference type="OrthoDB" id="3344830at2759"/>
<evidence type="ECO:0000256" key="2">
    <source>
        <dbReference type="ARBA" id="ARBA00023128"/>
    </source>
</evidence>
<dbReference type="EMBL" id="CAJPDS010000077">
    <property type="protein sequence ID" value="CAF9934724.1"/>
    <property type="molecule type" value="Genomic_DNA"/>
</dbReference>
<dbReference type="AlphaFoldDB" id="A0A8H3G4N2"/>
<evidence type="ECO:0000313" key="5">
    <source>
        <dbReference type="Proteomes" id="UP000664521"/>
    </source>
</evidence>
<keyword evidence="5" id="KW-1185">Reference proteome</keyword>
<dbReference type="Pfam" id="PF10356">
    <property type="entry name" value="RRG7"/>
    <property type="match status" value="2"/>
</dbReference>
<sequence length="235" mass="24937">MIPRPRLSPLPNPRLSTLSRLSSSSSSTPAHTSLPTFLAHARATSLSPTSTVYLGTYYEYLCARTLARLGFTLTRTGGRSDAGIDLRGTWQLPCLPYALRALVQCKAHRGKIAPETVRGLEGVGVGAPGGWRGEGTVGVLCGRREATRGVREAVRRCGVPVVWVMVDGDAGEGDGVGRVRQVLWNERVMGLGLEGMGVGVRHVVEGEGGLGREAVLLWKGVPWEPEGVEEGAGEG</sequence>
<reference evidence="4" key="1">
    <citation type="submission" date="2021-03" db="EMBL/GenBank/DDBJ databases">
        <authorList>
            <person name="Tagirdzhanova G."/>
        </authorList>
    </citation>
    <scope>NUCLEOTIDE SEQUENCE</scope>
</reference>
<accession>A0A8H3G4N2</accession>
<dbReference type="Proteomes" id="UP000664521">
    <property type="component" value="Unassembled WGS sequence"/>
</dbReference>
<feature type="region of interest" description="Disordered" evidence="3">
    <location>
        <begin position="1"/>
        <end position="29"/>
    </location>
</feature>
<proteinExistence type="predicted"/>
<evidence type="ECO:0000256" key="3">
    <source>
        <dbReference type="SAM" id="MobiDB-lite"/>
    </source>
</evidence>
<protein>
    <recommendedName>
        <fullName evidence="6">Restriction endonuclease type IV Mrr domain-containing protein</fullName>
    </recommendedName>
</protein>
<name>A0A8H3G4N2_9LECA</name>
<evidence type="ECO:0000256" key="1">
    <source>
        <dbReference type="ARBA" id="ARBA00004173"/>
    </source>
</evidence>